<reference evidence="8" key="1">
    <citation type="submission" date="2020-09" db="EMBL/GenBank/DDBJ databases">
        <title>Desulfogranum mesoprofundum gen. nov., sp. nov., a novel mesophilic, sulfate-reducing chemolithoautotroph isolated from a deep-sea hydrothermal vent chimney in the Suiyo Seamount.</title>
        <authorList>
            <person name="Hashimoto Y."/>
            <person name="Nakagawa S."/>
        </authorList>
    </citation>
    <scope>NUCLEOTIDE SEQUENCE</scope>
    <source>
        <strain evidence="8">KT2</strain>
    </source>
</reference>
<dbReference type="Proteomes" id="UP000826725">
    <property type="component" value="Chromosome"/>
</dbReference>
<dbReference type="NCBIfam" id="TIGR01352">
    <property type="entry name" value="tonB_Cterm"/>
    <property type="match status" value="1"/>
</dbReference>
<dbReference type="EMBL" id="AP024086">
    <property type="protein sequence ID" value="BCL60724.1"/>
    <property type="molecule type" value="Genomic_DNA"/>
</dbReference>
<keyword evidence="3 7" id="KW-1133">Transmembrane helix</keyword>
<evidence type="ECO:0000256" key="5">
    <source>
        <dbReference type="SAM" id="Coils"/>
    </source>
</evidence>
<keyword evidence="2 7" id="KW-0812">Transmembrane</keyword>
<dbReference type="RefSeq" id="WP_228856826.1">
    <property type="nucleotide sequence ID" value="NZ_AP024086.1"/>
</dbReference>
<organism evidence="8 9">
    <name type="scientific">Desulfomarina profundi</name>
    <dbReference type="NCBI Taxonomy" id="2772557"/>
    <lineage>
        <taxon>Bacteria</taxon>
        <taxon>Pseudomonadati</taxon>
        <taxon>Thermodesulfobacteriota</taxon>
        <taxon>Desulfobulbia</taxon>
        <taxon>Desulfobulbales</taxon>
        <taxon>Desulfobulbaceae</taxon>
        <taxon>Desulfomarina</taxon>
    </lineage>
</organism>
<evidence type="ECO:0000313" key="9">
    <source>
        <dbReference type="Proteomes" id="UP000826725"/>
    </source>
</evidence>
<dbReference type="InterPro" id="IPR006260">
    <property type="entry name" value="TonB/TolA_C"/>
</dbReference>
<feature type="compositionally biased region" description="Basic residues" evidence="6">
    <location>
        <begin position="97"/>
        <end position="113"/>
    </location>
</feature>
<gene>
    <name evidence="8" type="ORF">DGMP_14170</name>
</gene>
<evidence type="ECO:0000256" key="7">
    <source>
        <dbReference type="SAM" id="Phobius"/>
    </source>
</evidence>
<feature type="transmembrane region" description="Helical" evidence="7">
    <location>
        <begin position="6"/>
        <end position="27"/>
    </location>
</feature>
<proteinExistence type="predicted"/>
<dbReference type="AlphaFoldDB" id="A0A8D5JGX3"/>
<dbReference type="KEGG" id="dbk:DGMP_14170"/>
<evidence type="ECO:0008006" key="10">
    <source>
        <dbReference type="Google" id="ProtNLM"/>
    </source>
</evidence>
<feature type="coiled-coil region" evidence="5">
    <location>
        <begin position="119"/>
        <end position="157"/>
    </location>
</feature>
<accession>A0A8D5JGX3</accession>
<evidence type="ECO:0000256" key="6">
    <source>
        <dbReference type="SAM" id="MobiDB-lite"/>
    </source>
</evidence>
<dbReference type="GO" id="GO:0016020">
    <property type="term" value="C:membrane"/>
    <property type="evidence" value="ECO:0007669"/>
    <property type="project" value="UniProtKB-SubCell"/>
</dbReference>
<feature type="region of interest" description="Disordered" evidence="6">
    <location>
        <begin position="94"/>
        <end position="115"/>
    </location>
</feature>
<feature type="region of interest" description="Disordered" evidence="6">
    <location>
        <begin position="158"/>
        <end position="178"/>
    </location>
</feature>
<sequence length="280" mass="31742">MSESEWKIPSTIAIGLHFLLIAGAMYLPGLFDAKPKFADIYTVSLINVAEVAPEPVVEKAPAVKKNKPVVKTKKISPAAVHVKKVVKSPKKTVSIKPLKRKKRKKVRRKTKTRSRNELARIKRQKLAEALRQEEIAEEKARRALEELQRERELLKKDTFTQSAARQSAPVKKTSGNSRISGSMNLLEGQYHAAIFARLHQFWSLPEYMQKKPDLTAVVVITINKNGHIANMFFERKSGDRIFDQFVTKTIESASPLPPIPPAMKKQRYEIGLRFKPGSIR</sequence>
<dbReference type="Pfam" id="PF13103">
    <property type="entry name" value="TonB_2"/>
    <property type="match status" value="1"/>
</dbReference>
<protein>
    <recommendedName>
        <fullName evidence="10">TonB C-terminal domain-containing protein</fullName>
    </recommendedName>
</protein>
<evidence type="ECO:0000313" key="8">
    <source>
        <dbReference type="EMBL" id="BCL60724.1"/>
    </source>
</evidence>
<keyword evidence="4 7" id="KW-0472">Membrane</keyword>
<name>A0A8D5JGX3_9BACT</name>
<keyword evidence="5" id="KW-0175">Coiled coil</keyword>
<keyword evidence="9" id="KW-1185">Reference proteome</keyword>
<comment type="subcellular location">
    <subcellularLocation>
        <location evidence="1">Membrane</location>
        <topology evidence="1">Single-pass membrane protein</topology>
    </subcellularLocation>
</comment>
<evidence type="ECO:0000256" key="3">
    <source>
        <dbReference type="ARBA" id="ARBA00022989"/>
    </source>
</evidence>
<evidence type="ECO:0000256" key="4">
    <source>
        <dbReference type="ARBA" id="ARBA00023136"/>
    </source>
</evidence>
<evidence type="ECO:0000256" key="2">
    <source>
        <dbReference type="ARBA" id="ARBA00022692"/>
    </source>
</evidence>
<evidence type="ECO:0000256" key="1">
    <source>
        <dbReference type="ARBA" id="ARBA00004167"/>
    </source>
</evidence>